<organism evidence="2">
    <name type="scientific">Cacopsylla melanoneura</name>
    <dbReference type="NCBI Taxonomy" id="428564"/>
    <lineage>
        <taxon>Eukaryota</taxon>
        <taxon>Metazoa</taxon>
        <taxon>Ecdysozoa</taxon>
        <taxon>Arthropoda</taxon>
        <taxon>Hexapoda</taxon>
        <taxon>Insecta</taxon>
        <taxon>Pterygota</taxon>
        <taxon>Neoptera</taxon>
        <taxon>Paraneoptera</taxon>
        <taxon>Hemiptera</taxon>
        <taxon>Sternorrhyncha</taxon>
        <taxon>Psylloidea</taxon>
        <taxon>Psyllidae</taxon>
        <taxon>Psyllinae</taxon>
        <taxon>Cacopsylla</taxon>
    </lineage>
</organism>
<sequence length="379" mass="43514">MIAMINAKQSGFIPSLGSPGGKVLTHGNKKWYDKKTLETVRFGTWNVRTMAQAGQLENTIQEMERLKIQVLGVSEMRWPGSGFMDVENHRIYHSGTSDNTYQYGVGMIIQKRLVNQVTNFVPLTDRIMLLQISARPANVNIVQVYAPTKDHSNEEVLEFYSQIADILKALPKHDLNMVMGDFNAKVGKGKSGKHIGEFGLGERNDRGELLCTFAVEHDLIVTNTFFQQHPRRLYTWKSPDKRTRNQIDFVLINDRFKNSLLSIKTYPGADVKSDHNPLVGKLRTRLKKVKKKKPIMRYDYRILKANTIKNTVVSKLQAIGHQQNKNTPVTEDLDHLKLVINKIKEEHLKPNPVMKKRWMTEEILALMTMRSSFKNQTEQ</sequence>
<protein>
    <submittedName>
        <fullName evidence="2">Craniofacial development protein 2</fullName>
    </submittedName>
</protein>
<dbReference type="Gene3D" id="3.60.10.10">
    <property type="entry name" value="Endonuclease/exonuclease/phosphatase"/>
    <property type="match status" value="1"/>
</dbReference>
<dbReference type="EMBL" id="HBUF01250071">
    <property type="protein sequence ID" value="CAG6679786.1"/>
    <property type="molecule type" value="Transcribed_RNA"/>
</dbReference>
<dbReference type="InterPro" id="IPR036691">
    <property type="entry name" value="Endo/exonu/phosph_ase_sf"/>
</dbReference>
<reference evidence="2" key="1">
    <citation type="submission" date="2021-05" db="EMBL/GenBank/DDBJ databases">
        <authorList>
            <person name="Alioto T."/>
            <person name="Alioto T."/>
            <person name="Gomez Garrido J."/>
        </authorList>
    </citation>
    <scope>NUCLEOTIDE SEQUENCE</scope>
</reference>
<accession>A0A8D8T3N0</accession>
<dbReference type="GO" id="GO:0003824">
    <property type="term" value="F:catalytic activity"/>
    <property type="evidence" value="ECO:0007669"/>
    <property type="project" value="InterPro"/>
</dbReference>
<dbReference type="InterPro" id="IPR027124">
    <property type="entry name" value="Swc5/CFDP1/2"/>
</dbReference>
<dbReference type="CDD" id="cd09076">
    <property type="entry name" value="L1-EN"/>
    <property type="match status" value="1"/>
</dbReference>
<feature type="domain" description="Endonuclease/exonuclease/phosphatase" evidence="1">
    <location>
        <begin position="43"/>
        <end position="275"/>
    </location>
</feature>
<dbReference type="SUPFAM" id="SSF56219">
    <property type="entry name" value="DNase I-like"/>
    <property type="match status" value="1"/>
</dbReference>
<dbReference type="Pfam" id="PF03372">
    <property type="entry name" value="Exo_endo_phos"/>
    <property type="match status" value="1"/>
</dbReference>
<evidence type="ECO:0000313" key="2">
    <source>
        <dbReference type="EMBL" id="CAG6679786.1"/>
    </source>
</evidence>
<dbReference type="PANTHER" id="PTHR23227:SF67">
    <property type="entry name" value="CRANIOFACIAL DEVELOPMENT PROTEIN 2-LIKE"/>
    <property type="match status" value="1"/>
</dbReference>
<dbReference type="InterPro" id="IPR005135">
    <property type="entry name" value="Endo/exonuclease/phosphatase"/>
</dbReference>
<dbReference type="PANTHER" id="PTHR23227">
    <property type="entry name" value="BUCENTAUR RELATED"/>
    <property type="match status" value="1"/>
</dbReference>
<proteinExistence type="predicted"/>
<dbReference type="AlphaFoldDB" id="A0A8D8T3N0"/>
<evidence type="ECO:0000259" key="1">
    <source>
        <dbReference type="Pfam" id="PF03372"/>
    </source>
</evidence>
<name>A0A8D8T3N0_9HEMI</name>